<feature type="domain" description="THIF-type NAD/FAD binding fold" evidence="2">
    <location>
        <begin position="9"/>
        <end position="244"/>
    </location>
</feature>
<gene>
    <name evidence="3" type="ORF">DFR30_2523</name>
</gene>
<dbReference type="InterPro" id="IPR045886">
    <property type="entry name" value="ThiF/MoeB/HesA"/>
</dbReference>
<evidence type="ECO:0000313" key="4">
    <source>
        <dbReference type="Proteomes" id="UP000295707"/>
    </source>
</evidence>
<dbReference type="GO" id="GO:0008641">
    <property type="term" value="F:ubiquitin-like modifier activating enzyme activity"/>
    <property type="evidence" value="ECO:0007669"/>
    <property type="project" value="InterPro"/>
</dbReference>
<dbReference type="AlphaFoldDB" id="A0A4R1HEZ5"/>
<dbReference type="GO" id="GO:0004792">
    <property type="term" value="F:thiosulfate-cyanide sulfurtransferase activity"/>
    <property type="evidence" value="ECO:0007669"/>
    <property type="project" value="TreeGrafter"/>
</dbReference>
<name>A0A4R1HEZ5_9GAMM</name>
<dbReference type="OrthoDB" id="9804286at2"/>
<evidence type="ECO:0000259" key="2">
    <source>
        <dbReference type="Pfam" id="PF00899"/>
    </source>
</evidence>
<dbReference type="PANTHER" id="PTHR10953">
    <property type="entry name" value="UBIQUITIN-ACTIVATING ENZYME E1"/>
    <property type="match status" value="1"/>
</dbReference>
<dbReference type="CDD" id="cd00757">
    <property type="entry name" value="ThiF_MoeB_HesA_family"/>
    <property type="match status" value="1"/>
</dbReference>
<reference evidence="3 4" key="1">
    <citation type="submission" date="2019-03" db="EMBL/GenBank/DDBJ databases">
        <title>Genomic Encyclopedia of Type Strains, Phase IV (KMG-IV): sequencing the most valuable type-strain genomes for metagenomic binning, comparative biology and taxonomic classification.</title>
        <authorList>
            <person name="Goeker M."/>
        </authorList>
    </citation>
    <scope>NUCLEOTIDE SEQUENCE [LARGE SCALE GENOMIC DNA]</scope>
    <source>
        <strain evidence="3 4">DSM 19610</strain>
    </source>
</reference>
<keyword evidence="3" id="KW-0808">Transferase</keyword>
<dbReference type="NCBIfam" id="NF004281">
    <property type="entry name" value="PRK05690.1"/>
    <property type="match status" value="1"/>
</dbReference>
<dbReference type="GO" id="GO:0016779">
    <property type="term" value="F:nucleotidyltransferase activity"/>
    <property type="evidence" value="ECO:0007669"/>
    <property type="project" value="UniProtKB-KW"/>
</dbReference>
<dbReference type="InterPro" id="IPR000594">
    <property type="entry name" value="ThiF_NAD_FAD-bd"/>
</dbReference>
<evidence type="ECO:0000256" key="1">
    <source>
        <dbReference type="ARBA" id="ARBA00009919"/>
    </source>
</evidence>
<organism evidence="3 4">
    <name type="scientific">Thiogranum longum</name>
    <dbReference type="NCBI Taxonomy" id="1537524"/>
    <lineage>
        <taxon>Bacteria</taxon>
        <taxon>Pseudomonadati</taxon>
        <taxon>Pseudomonadota</taxon>
        <taxon>Gammaproteobacteria</taxon>
        <taxon>Chromatiales</taxon>
        <taxon>Ectothiorhodospiraceae</taxon>
        <taxon>Thiogranum</taxon>
    </lineage>
</organism>
<dbReference type="Proteomes" id="UP000295707">
    <property type="component" value="Unassembled WGS sequence"/>
</dbReference>
<sequence>MNDDQLLRYSRQIMLPRFGTEGQQALLDTRVLVIGAGGLGSPAALYLAAAGVGQLVIADDDEVDLSNLQRQILHQQNDIGKPKVESAKDTLTALNPDTDITALHTRLEGETLRAEVAQADLVIDASDNFDTRFAVNRACVETITPLVSGAAIRLEGQVSVFLPGSPDSPCYRCLYREGEDPEQTCADNGILSPVVGIIGSIQALEAIKVLAGLGETLSGRLLVFDGLYNEWRSMKLRRDPACPVCGNQTT</sequence>
<dbReference type="PANTHER" id="PTHR10953:SF102">
    <property type="entry name" value="ADENYLYLTRANSFERASE AND SULFURTRANSFERASE MOCS3"/>
    <property type="match status" value="1"/>
</dbReference>
<comment type="similarity">
    <text evidence="1">Belongs to the HesA/MoeB/ThiF family.</text>
</comment>
<dbReference type="EMBL" id="SMFX01000001">
    <property type="protein sequence ID" value="TCK19223.1"/>
    <property type="molecule type" value="Genomic_DNA"/>
</dbReference>
<dbReference type="GO" id="GO:0008146">
    <property type="term" value="F:sulfotransferase activity"/>
    <property type="evidence" value="ECO:0007669"/>
    <property type="project" value="TreeGrafter"/>
</dbReference>
<dbReference type="RefSeq" id="WP_132973697.1">
    <property type="nucleotide sequence ID" value="NZ_SMFX01000001.1"/>
</dbReference>
<dbReference type="SUPFAM" id="SSF69572">
    <property type="entry name" value="Activating enzymes of the ubiquitin-like proteins"/>
    <property type="match status" value="1"/>
</dbReference>
<proteinExistence type="inferred from homology"/>
<keyword evidence="3" id="KW-0548">Nucleotidyltransferase</keyword>
<dbReference type="FunFam" id="3.40.50.720:FF:000080">
    <property type="entry name" value="Thiazole biosynthesis adenylyltransferase ThiF"/>
    <property type="match status" value="1"/>
</dbReference>
<accession>A0A4R1HEZ5</accession>
<dbReference type="InterPro" id="IPR035985">
    <property type="entry name" value="Ubiquitin-activating_enz"/>
</dbReference>
<dbReference type="Gene3D" id="3.40.50.720">
    <property type="entry name" value="NAD(P)-binding Rossmann-like Domain"/>
    <property type="match status" value="1"/>
</dbReference>
<keyword evidence="4" id="KW-1185">Reference proteome</keyword>
<dbReference type="Pfam" id="PF00899">
    <property type="entry name" value="ThiF"/>
    <property type="match status" value="1"/>
</dbReference>
<dbReference type="GO" id="GO:0005829">
    <property type="term" value="C:cytosol"/>
    <property type="evidence" value="ECO:0007669"/>
    <property type="project" value="TreeGrafter"/>
</dbReference>
<comment type="caution">
    <text evidence="3">The sequence shown here is derived from an EMBL/GenBank/DDBJ whole genome shotgun (WGS) entry which is preliminary data.</text>
</comment>
<evidence type="ECO:0000313" key="3">
    <source>
        <dbReference type="EMBL" id="TCK19223.1"/>
    </source>
</evidence>
<protein>
    <submittedName>
        <fullName evidence="3">Adenylyltransferase/sulfurtransferase</fullName>
    </submittedName>
</protein>